<name>A0ABX1C3T5_9ACTN</name>
<evidence type="ECO:0000313" key="4">
    <source>
        <dbReference type="EMBL" id="NJQ13891.1"/>
    </source>
</evidence>
<evidence type="ECO:0000256" key="1">
    <source>
        <dbReference type="SAM" id="MobiDB-lite"/>
    </source>
</evidence>
<proteinExistence type="predicted"/>
<reference evidence="4 5" key="1">
    <citation type="submission" date="2020-03" db="EMBL/GenBank/DDBJ databases">
        <title>Draft genome of Streptomyces sp. ventii, isolated from the Axial Seamount in the Pacific Ocean, and resequencing of the two type strains Streptomyces lonarensis strain NCL 716 and Streptomyces bohaiensis strain 11A07.</title>
        <authorList>
            <person name="Loughran R.M."/>
            <person name="Pfannmuller K.M."/>
            <person name="Wasson B.J."/>
            <person name="Deadmond M.C."/>
            <person name="Paddock B.E."/>
            <person name="Koyack M.J."/>
            <person name="Gallegos D.A."/>
            <person name="Mitchell E.A."/>
            <person name="Ushijima B."/>
            <person name="Saw J.H."/>
            <person name="Mcphail K.L."/>
            <person name="Videau P."/>
        </authorList>
    </citation>
    <scope>NUCLEOTIDE SEQUENCE [LARGE SCALE GENOMIC DNA]</scope>
    <source>
        <strain evidence="4 5">11A07</strain>
    </source>
</reference>
<organism evidence="4 5">
    <name type="scientific">Streptomyces bohaiensis</name>
    <dbReference type="NCBI Taxonomy" id="1431344"/>
    <lineage>
        <taxon>Bacteria</taxon>
        <taxon>Bacillati</taxon>
        <taxon>Actinomycetota</taxon>
        <taxon>Actinomycetes</taxon>
        <taxon>Kitasatosporales</taxon>
        <taxon>Streptomycetaceae</taxon>
        <taxon>Streptomyces</taxon>
    </lineage>
</organism>
<feature type="compositionally biased region" description="Basic and acidic residues" evidence="1">
    <location>
        <begin position="88"/>
        <end position="97"/>
    </location>
</feature>
<feature type="domain" description="M23ase beta-sheet core" evidence="3">
    <location>
        <begin position="187"/>
        <end position="281"/>
    </location>
</feature>
<feature type="region of interest" description="Disordered" evidence="1">
    <location>
        <begin position="301"/>
        <end position="369"/>
    </location>
</feature>
<feature type="signal peptide" evidence="2">
    <location>
        <begin position="1"/>
        <end position="33"/>
    </location>
</feature>
<feature type="compositionally biased region" description="Low complexity" evidence="1">
    <location>
        <begin position="312"/>
        <end position="324"/>
    </location>
</feature>
<feature type="chain" id="PRO_5047544085" evidence="2">
    <location>
        <begin position="34"/>
        <end position="369"/>
    </location>
</feature>
<feature type="compositionally biased region" description="Pro residues" evidence="1">
    <location>
        <begin position="112"/>
        <end position="128"/>
    </location>
</feature>
<keyword evidence="2" id="KW-0732">Signal</keyword>
<accession>A0ABX1C3T5</accession>
<dbReference type="Proteomes" id="UP000727056">
    <property type="component" value="Unassembled WGS sequence"/>
</dbReference>
<keyword evidence="5" id="KW-1185">Reference proteome</keyword>
<protein>
    <submittedName>
        <fullName evidence="4">M23 family metallopeptidase</fullName>
    </submittedName>
</protein>
<sequence length="369" mass="37712">MVAPRSSLSRLLVSTVALAAAALVCAVSVPLVAATARVGGGASDATETPPRSAERSPCPDCREGRARTASPLRSVPAASASEAADAARSSEETDEPAHPSPSPGDRAKAVLPAPPTRPAPPTVGPQPPDAADAAPSPVGPRPGPDGGTAHAPAARPWQPGSGADWPLSPAPALLRLWEPPPAPWAPGHRGVDLAASPGDLVRAAVDGHVSFAGAVAGRDVLVITVAGTNLRMTHEPVTARVAVGSAVRRGQLVGAVADGPFHCADGCVHWGLLEGRTYLDPLTLLRRGPSRLLPVLDVPLPTGRSEHESRAEAAPSRPAVPRRAAGQRSHRSQRADRRTRSARGPARGPRAGDGPQRPPVPERAGPPRS</sequence>
<dbReference type="Gene3D" id="2.70.70.10">
    <property type="entry name" value="Glucose Permease (Domain IIA)"/>
    <property type="match status" value="1"/>
</dbReference>
<dbReference type="InterPro" id="IPR016047">
    <property type="entry name" value="M23ase_b-sheet_dom"/>
</dbReference>
<evidence type="ECO:0000313" key="5">
    <source>
        <dbReference type="Proteomes" id="UP000727056"/>
    </source>
</evidence>
<dbReference type="InterPro" id="IPR011055">
    <property type="entry name" value="Dup_hybrid_motif"/>
</dbReference>
<gene>
    <name evidence="4" type="ORF">HCN52_02765</name>
</gene>
<dbReference type="RefSeq" id="WP_168086728.1">
    <property type="nucleotide sequence ID" value="NZ_BHZH01000029.1"/>
</dbReference>
<evidence type="ECO:0000256" key="2">
    <source>
        <dbReference type="SAM" id="SignalP"/>
    </source>
</evidence>
<dbReference type="Pfam" id="PF01551">
    <property type="entry name" value="Peptidase_M23"/>
    <property type="match status" value="1"/>
</dbReference>
<evidence type="ECO:0000259" key="3">
    <source>
        <dbReference type="Pfam" id="PF01551"/>
    </source>
</evidence>
<feature type="compositionally biased region" description="Low complexity" evidence="1">
    <location>
        <begin position="342"/>
        <end position="355"/>
    </location>
</feature>
<comment type="caution">
    <text evidence="4">The sequence shown here is derived from an EMBL/GenBank/DDBJ whole genome shotgun (WGS) entry which is preliminary data.</text>
</comment>
<feature type="region of interest" description="Disordered" evidence="1">
    <location>
        <begin position="40"/>
        <end position="166"/>
    </location>
</feature>
<dbReference type="EMBL" id="JAAVJC010000010">
    <property type="protein sequence ID" value="NJQ13891.1"/>
    <property type="molecule type" value="Genomic_DNA"/>
</dbReference>
<feature type="compositionally biased region" description="Low complexity" evidence="1">
    <location>
        <begin position="77"/>
        <end position="87"/>
    </location>
</feature>
<dbReference type="CDD" id="cd12797">
    <property type="entry name" value="M23_peptidase"/>
    <property type="match status" value="1"/>
</dbReference>
<dbReference type="SUPFAM" id="SSF51261">
    <property type="entry name" value="Duplicated hybrid motif"/>
    <property type="match status" value="1"/>
</dbReference>